<organism evidence="1 2">
    <name type="scientific">Phytophthora infestans</name>
    <name type="common">Potato late blight agent</name>
    <name type="synonym">Botrytis infestans</name>
    <dbReference type="NCBI Taxonomy" id="4787"/>
    <lineage>
        <taxon>Eukaryota</taxon>
        <taxon>Sar</taxon>
        <taxon>Stramenopiles</taxon>
        <taxon>Oomycota</taxon>
        <taxon>Peronosporomycetes</taxon>
        <taxon>Peronosporales</taxon>
        <taxon>Peronosporaceae</taxon>
        <taxon>Phytophthora</taxon>
    </lineage>
</organism>
<sequence>MSHFTVIYLLVRRNLSGREINVALTIQLINAYRLDAF</sequence>
<name>A0A833RTS8_PHYIN</name>
<evidence type="ECO:0000313" key="2">
    <source>
        <dbReference type="Proteomes" id="UP000602510"/>
    </source>
</evidence>
<dbReference type="Proteomes" id="UP000602510">
    <property type="component" value="Unassembled WGS sequence"/>
</dbReference>
<reference evidence="1" key="1">
    <citation type="submission" date="2020-04" db="EMBL/GenBank/DDBJ databases">
        <title>Hybrid Assembly of Korean Phytophthora infestans isolates.</title>
        <authorList>
            <person name="Prokchorchik M."/>
            <person name="Lee Y."/>
            <person name="Seo J."/>
            <person name="Cho J.-H."/>
            <person name="Park Y.-E."/>
            <person name="Jang D.-C."/>
            <person name="Im J.-S."/>
            <person name="Choi J.-G."/>
            <person name="Park H.-J."/>
            <person name="Lee G.-B."/>
            <person name="Lee Y.-G."/>
            <person name="Hong S.-Y."/>
            <person name="Cho K."/>
            <person name="Sohn K.H."/>
        </authorList>
    </citation>
    <scope>NUCLEOTIDE SEQUENCE</scope>
    <source>
        <strain evidence="1">KR_1_A1</strain>
    </source>
</reference>
<dbReference type="AlphaFoldDB" id="A0A833RTS8"/>
<protein>
    <submittedName>
        <fullName evidence="1">Uncharacterized protein</fullName>
    </submittedName>
</protein>
<accession>A0A833RTS8</accession>
<gene>
    <name evidence="1" type="ORF">GN244_ATG14986</name>
</gene>
<keyword evidence="2" id="KW-1185">Reference proteome</keyword>
<dbReference type="EMBL" id="WSZM01000435">
    <property type="protein sequence ID" value="KAF4033102.1"/>
    <property type="molecule type" value="Genomic_DNA"/>
</dbReference>
<proteinExistence type="predicted"/>
<comment type="caution">
    <text evidence="1">The sequence shown here is derived from an EMBL/GenBank/DDBJ whole genome shotgun (WGS) entry which is preliminary data.</text>
</comment>
<evidence type="ECO:0000313" key="1">
    <source>
        <dbReference type="EMBL" id="KAF4033102.1"/>
    </source>
</evidence>